<dbReference type="AlphaFoldDB" id="A0AA39T6P5"/>
<dbReference type="Pfam" id="PF12796">
    <property type="entry name" value="Ank_2"/>
    <property type="match status" value="3"/>
</dbReference>
<protein>
    <recommendedName>
        <fullName evidence="9">PGG domain-containing protein</fullName>
    </recommendedName>
</protein>
<keyword evidence="5 7" id="KW-0040">ANK repeat</keyword>
<name>A0AA39T6P5_ACESA</name>
<gene>
    <name evidence="10" type="ORF">LWI29_027499</name>
</gene>
<feature type="transmembrane region" description="Helical" evidence="8">
    <location>
        <begin position="585"/>
        <end position="608"/>
    </location>
</feature>
<feature type="transmembrane region" description="Helical" evidence="8">
    <location>
        <begin position="557"/>
        <end position="579"/>
    </location>
</feature>
<evidence type="ECO:0000256" key="7">
    <source>
        <dbReference type="PROSITE-ProRule" id="PRU00023"/>
    </source>
</evidence>
<dbReference type="InterPro" id="IPR026961">
    <property type="entry name" value="PGG_dom"/>
</dbReference>
<feature type="domain" description="PGG" evidence="9">
    <location>
        <begin position="466"/>
        <end position="578"/>
    </location>
</feature>
<accession>A0AA39T6P5</accession>
<dbReference type="InterPro" id="IPR036770">
    <property type="entry name" value="Ankyrin_rpt-contain_sf"/>
</dbReference>
<evidence type="ECO:0000256" key="1">
    <source>
        <dbReference type="ARBA" id="ARBA00004141"/>
    </source>
</evidence>
<evidence type="ECO:0000259" key="9">
    <source>
        <dbReference type="Pfam" id="PF13962"/>
    </source>
</evidence>
<keyword evidence="3" id="KW-0677">Repeat</keyword>
<evidence type="ECO:0000313" key="10">
    <source>
        <dbReference type="EMBL" id="KAK0601799.1"/>
    </source>
</evidence>
<comment type="subcellular location">
    <subcellularLocation>
        <location evidence="1">Membrane</location>
        <topology evidence="1">Multi-pass membrane protein</topology>
    </subcellularLocation>
</comment>
<dbReference type="PROSITE" id="PS50297">
    <property type="entry name" value="ANK_REP_REGION"/>
    <property type="match status" value="3"/>
</dbReference>
<evidence type="ECO:0000313" key="11">
    <source>
        <dbReference type="Proteomes" id="UP001168877"/>
    </source>
</evidence>
<dbReference type="InterPro" id="IPR002110">
    <property type="entry name" value="Ankyrin_rpt"/>
</dbReference>
<dbReference type="Pfam" id="PF13962">
    <property type="entry name" value="PGG"/>
    <property type="match status" value="1"/>
</dbReference>
<evidence type="ECO:0000256" key="2">
    <source>
        <dbReference type="ARBA" id="ARBA00022692"/>
    </source>
</evidence>
<evidence type="ECO:0000256" key="5">
    <source>
        <dbReference type="ARBA" id="ARBA00023043"/>
    </source>
</evidence>
<dbReference type="EMBL" id="JAUESC010000003">
    <property type="protein sequence ID" value="KAK0601799.1"/>
    <property type="molecule type" value="Genomic_DNA"/>
</dbReference>
<dbReference type="Gene3D" id="1.25.40.20">
    <property type="entry name" value="Ankyrin repeat-containing domain"/>
    <property type="match status" value="3"/>
</dbReference>
<evidence type="ECO:0000256" key="6">
    <source>
        <dbReference type="ARBA" id="ARBA00023136"/>
    </source>
</evidence>
<keyword evidence="2 8" id="KW-0812">Transmembrane</keyword>
<comment type="caution">
    <text evidence="10">The sequence shown here is derived from an EMBL/GenBank/DDBJ whole genome shotgun (WGS) entry which is preliminary data.</text>
</comment>
<evidence type="ECO:0000256" key="4">
    <source>
        <dbReference type="ARBA" id="ARBA00022989"/>
    </source>
</evidence>
<reference evidence="10" key="2">
    <citation type="submission" date="2023-06" db="EMBL/GenBank/DDBJ databases">
        <authorList>
            <person name="Swenson N.G."/>
            <person name="Wegrzyn J.L."/>
            <person name="Mcevoy S.L."/>
        </authorList>
    </citation>
    <scope>NUCLEOTIDE SEQUENCE</scope>
    <source>
        <strain evidence="10">NS2018</strain>
        <tissue evidence="10">Leaf</tissue>
    </source>
</reference>
<reference evidence="10" key="1">
    <citation type="journal article" date="2022" name="Plant J.">
        <title>Strategies of tolerance reflected in two North American maple genomes.</title>
        <authorList>
            <person name="McEvoy S.L."/>
            <person name="Sezen U.U."/>
            <person name="Trouern-Trend A."/>
            <person name="McMahon S.M."/>
            <person name="Schaberg P.G."/>
            <person name="Yang J."/>
            <person name="Wegrzyn J.L."/>
            <person name="Swenson N.G."/>
        </authorList>
    </citation>
    <scope>NUCLEOTIDE SEQUENCE</scope>
    <source>
        <strain evidence="10">NS2018</strain>
    </source>
</reference>
<feature type="transmembrane region" description="Helical" evidence="8">
    <location>
        <begin position="513"/>
        <end position="536"/>
    </location>
</feature>
<evidence type="ECO:0000256" key="8">
    <source>
        <dbReference type="SAM" id="Phobius"/>
    </source>
</evidence>
<proteinExistence type="predicted"/>
<keyword evidence="11" id="KW-1185">Reference proteome</keyword>
<organism evidence="10 11">
    <name type="scientific">Acer saccharum</name>
    <name type="common">Sugar maple</name>
    <dbReference type="NCBI Taxonomy" id="4024"/>
    <lineage>
        <taxon>Eukaryota</taxon>
        <taxon>Viridiplantae</taxon>
        <taxon>Streptophyta</taxon>
        <taxon>Embryophyta</taxon>
        <taxon>Tracheophyta</taxon>
        <taxon>Spermatophyta</taxon>
        <taxon>Magnoliopsida</taxon>
        <taxon>eudicotyledons</taxon>
        <taxon>Gunneridae</taxon>
        <taxon>Pentapetalae</taxon>
        <taxon>rosids</taxon>
        <taxon>malvids</taxon>
        <taxon>Sapindales</taxon>
        <taxon>Sapindaceae</taxon>
        <taxon>Hippocastanoideae</taxon>
        <taxon>Acereae</taxon>
        <taxon>Acer</taxon>
    </lineage>
</organism>
<sequence length="710" mass="79577">MNPELLKAFRRGNVNQINKLVRGNLNLLSGKTLQGNTSLHLAARLEDKHVINMILEHKPEFLYEKNQNDETPMHVAAKAGNALAIATFATFVGYDNNRTESGDNNRTESVEAGQENIFEMRDKQLNTPLHHAIRNRHNLAAVLLINYAPQTIMYVNDANQVPLSIAIDSSSIYIAWYIIKEHPSSLDYRGPNKVTLLHCAVIRQNYGKTMNFTISNILNTLSKSDIVILLFLQLNLDLVVEILKIKRELIHELDAHGRNPIHYAAVLGNKKIARRLLEADASSSLGYNVDCDDKTPLHLAAEKDQQSVFEILVNGYPDAIVKVDKKQRNILHLAALNGNVDTVRFILTLDEMEYLINSPDVDQNTPLHLAARNFHTEVVNVLSKNMKVNMRATNRSQQTVLAIVESSESSTNPNRDIKKQYLTVKILKEAITARAFCLEDILQDDRQAFYQESAEIDARLIGQHRENKEMSQTLIVMATLIATFTFTAAFTLPGGYQDNGPNEGMAKLVRKSGFKMCVITITIAMTSSMTAAVLCLGQIRIGKDKRYIDVNLIQQAIPLIWIGLVSMSLAFVSGLTVVLSNNMTLAIVVICIGGAFPLVLNCLGPLFFGLEIGESKYFHLAVLLAFGGPSNNMNMFNSDDPLYHLLESACVAFDWDELFYLLHSNGLHMYNNQVKRSLNYGLYRRTSLPLYQLIPTVLAEIAYGRLFTRM</sequence>
<dbReference type="Proteomes" id="UP001168877">
    <property type="component" value="Unassembled WGS sequence"/>
</dbReference>
<dbReference type="PROSITE" id="PS50088">
    <property type="entry name" value="ANK_REPEAT"/>
    <property type="match status" value="3"/>
</dbReference>
<keyword evidence="6 8" id="KW-0472">Membrane</keyword>
<feature type="transmembrane region" description="Helical" evidence="8">
    <location>
        <begin position="474"/>
        <end position="493"/>
    </location>
</feature>
<dbReference type="PANTHER" id="PTHR24186:SF46">
    <property type="entry name" value="PROTEIN ACCELERATED CELL DEATH 6-LIKE"/>
    <property type="match status" value="1"/>
</dbReference>
<dbReference type="PANTHER" id="PTHR24186">
    <property type="entry name" value="PROTEIN PHOSPHATASE 1 REGULATORY SUBUNIT"/>
    <property type="match status" value="1"/>
</dbReference>
<dbReference type="GO" id="GO:0005886">
    <property type="term" value="C:plasma membrane"/>
    <property type="evidence" value="ECO:0007669"/>
    <property type="project" value="TreeGrafter"/>
</dbReference>
<keyword evidence="4 8" id="KW-1133">Transmembrane helix</keyword>
<dbReference type="SMART" id="SM00248">
    <property type="entry name" value="ANK"/>
    <property type="match status" value="8"/>
</dbReference>
<feature type="repeat" description="ANK" evidence="7">
    <location>
        <begin position="362"/>
        <end position="382"/>
    </location>
</feature>
<dbReference type="SUPFAM" id="SSF48403">
    <property type="entry name" value="Ankyrin repeat"/>
    <property type="match status" value="2"/>
</dbReference>
<feature type="repeat" description="ANK" evidence="7">
    <location>
        <begin position="256"/>
        <end position="288"/>
    </location>
</feature>
<evidence type="ECO:0000256" key="3">
    <source>
        <dbReference type="ARBA" id="ARBA00022737"/>
    </source>
</evidence>
<feature type="repeat" description="ANK" evidence="7">
    <location>
        <begin position="292"/>
        <end position="314"/>
    </location>
</feature>